<dbReference type="KEGG" id="mgin:FRZ54_22810"/>
<sequence>MSKTHKTIFSNILLIMVIFQAVFFYYYTSGLEKLLFLAPYALLGLILTIVLLIKLIKYRSTTLPYHVIAVTLVVVTGYFTTIGGNRAMEYLDWTLRRTEREQIIIDVKNGLLKPNNLLNNRIYHLSRNSILPISNGGDNILIKEKAHGIVSVEFFIDRGSLGHFSAFIYTNDPAEIREYNSGIDPFGGGNVKKLGNSWYRVSY</sequence>
<dbReference type="OrthoDB" id="839184at2"/>
<feature type="transmembrane region" description="Helical" evidence="1">
    <location>
        <begin position="63"/>
        <end position="81"/>
    </location>
</feature>
<keyword evidence="1" id="KW-1133">Transmembrane helix</keyword>
<reference evidence="2 3" key="1">
    <citation type="journal article" date="2017" name="Curr. Microbiol.">
        <title>Mucilaginibacter ginsenosidivorans sp. nov., Isolated from Soil of Ginseng Field.</title>
        <authorList>
            <person name="Kim M.M."/>
            <person name="Siddiqi M.Z."/>
            <person name="Im W.T."/>
        </authorList>
    </citation>
    <scope>NUCLEOTIDE SEQUENCE [LARGE SCALE GENOMIC DNA]</scope>
    <source>
        <strain evidence="2 3">Gsoil 3017</strain>
    </source>
</reference>
<dbReference type="RefSeq" id="WP_147034112.1">
    <property type="nucleotide sequence ID" value="NZ_CP042436.1"/>
</dbReference>
<organism evidence="2 3">
    <name type="scientific">Mucilaginibacter ginsenosidivorans</name>
    <dbReference type="NCBI Taxonomy" id="398053"/>
    <lineage>
        <taxon>Bacteria</taxon>
        <taxon>Pseudomonadati</taxon>
        <taxon>Bacteroidota</taxon>
        <taxon>Sphingobacteriia</taxon>
        <taxon>Sphingobacteriales</taxon>
        <taxon>Sphingobacteriaceae</taxon>
        <taxon>Mucilaginibacter</taxon>
    </lineage>
</organism>
<evidence type="ECO:0000313" key="3">
    <source>
        <dbReference type="Proteomes" id="UP000321479"/>
    </source>
</evidence>
<protein>
    <submittedName>
        <fullName evidence="2">Uncharacterized protein</fullName>
    </submittedName>
</protein>
<proteinExistence type="predicted"/>
<evidence type="ECO:0000313" key="2">
    <source>
        <dbReference type="EMBL" id="QEC65281.1"/>
    </source>
</evidence>
<feature type="transmembrane region" description="Helical" evidence="1">
    <location>
        <begin position="34"/>
        <end position="56"/>
    </location>
</feature>
<keyword evidence="1" id="KW-0812">Transmembrane</keyword>
<feature type="transmembrane region" description="Helical" evidence="1">
    <location>
        <begin position="7"/>
        <end position="28"/>
    </location>
</feature>
<gene>
    <name evidence="2" type="ORF">FRZ54_22810</name>
</gene>
<dbReference type="EMBL" id="CP042436">
    <property type="protein sequence ID" value="QEC65281.1"/>
    <property type="molecule type" value="Genomic_DNA"/>
</dbReference>
<keyword evidence="3" id="KW-1185">Reference proteome</keyword>
<keyword evidence="1" id="KW-0472">Membrane</keyword>
<dbReference type="AlphaFoldDB" id="A0A5B8V3K5"/>
<evidence type="ECO:0000256" key="1">
    <source>
        <dbReference type="SAM" id="Phobius"/>
    </source>
</evidence>
<accession>A0A5B8V3K5</accession>
<name>A0A5B8V3K5_9SPHI</name>
<dbReference type="Proteomes" id="UP000321479">
    <property type="component" value="Chromosome"/>
</dbReference>